<evidence type="ECO:0000313" key="4">
    <source>
        <dbReference type="Proteomes" id="UP000001038"/>
    </source>
</evidence>
<feature type="compositionally biased region" description="Polar residues" evidence="1">
    <location>
        <begin position="19"/>
        <end position="28"/>
    </location>
</feature>
<dbReference type="GO" id="GO:0046983">
    <property type="term" value="F:protein dimerization activity"/>
    <property type="evidence" value="ECO:0007669"/>
    <property type="project" value="InterPro"/>
</dbReference>
<keyword evidence="4" id="KW-1185">Reference proteome</keyword>
<evidence type="ECO:0000313" key="3">
    <source>
        <dbReference type="Ensembl" id="ENSORLP00000045842.1"/>
    </source>
</evidence>
<feature type="region of interest" description="Disordered" evidence="1">
    <location>
        <begin position="63"/>
        <end position="93"/>
    </location>
</feature>
<dbReference type="InterPro" id="IPR011598">
    <property type="entry name" value="bHLH_dom"/>
</dbReference>
<proteinExistence type="predicted"/>
<feature type="domain" description="BHLH" evidence="2">
    <location>
        <begin position="85"/>
        <end position="136"/>
    </location>
</feature>
<reference evidence="3 4" key="1">
    <citation type="journal article" date="2007" name="Nature">
        <title>The medaka draft genome and insights into vertebrate genome evolution.</title>
        <authorList>
            <person name="Kasahara M."/>
            <person name="Naruse K."/>
            <person name="Sasaki S."/>
            <person name="Nakatani Y."/>
            <person name="Qu W."/>
            <person name="Ahsan B."/>
            <person name="Yamada T."/>
            <person name="Nagayasu Y."/>
            <person name="Doi K."/>
            <person name="Kasai Y."/>
            <person name="Jindo T."/>
            <person name="Kobayashi D."/>
            <person name="Shimada A."/>
            <person name="Toyoda A."/>
            <person name="Kuroki Y."/>
            <person name="Fujiyama A."/>
            <person name="Sasaki T."/>
            <person name="Shimizu A."/>
            <person name="Asakawa S."/>
            <person name="Shimizu N."/>
            <person name="Hashimoto S."/>
            <person name="Yang J."/>
            <person name="Lee Y."/>
            <person name="Matsushima K."/>
            <person name="Sugano S."/>
            <person name="Sakaizumi M."/>
            <person name="Narita T."/>
            <person name="Ohishi K."/>
            <person name="Haga S."/>
            <person name="Ohta F."/>
            <person name="Nomoto H."/>
            <person name="Nogata K."/>
            <person name="Morishita T."/>
            <person name="Endo T."/>
            <person name="Shin-I T."/>
            <person name="Takeda H."/>
            <person name="Morishita S."/>
            <person name="Kohara Y."/>
        </authorList>
    </citation>
    <scope>NUCLEOTIDE SEQUENCE [LARGE SCALE GENOMIC DNA]</scope>
    <source>
        <strain evidence="3 4">Hd-rR</strain>
    </source>
</reference>
<dbReference type="GeneTree" id="ENSGT00940000182509"/>
<evidence type="ECO:0000259" key="2">
    <source>
        <dbReference type="PROSITE" id="PS50888"/>
    </source>
</evidence>
<dbReference type="Ensembl" id="ENSORLT00000042692.1">
    <property type="protein sequence ID" value="ENSORLP00000045842.1"/>
    <property type="gene ID" value="ENSORLG00000022614.1"/>
</dbReference>
<evidence type="ECO:0000256" key="1">
    <source>
        <dbReference type="SAM" id="MobiDB-lite"/>
    </source>
</evidence>
<dbReference type="PROSITE" id="PS50888">
    <property type="entry name" value="BHLH"/>
    <property type="match status" value="1"/>
</dbReference>
<feature type="region of interest" description="Disordered" evidence="1">
    <location>
        <begin position="19"/>
        <end position="43"/>
    </location>
</feature>
<dbReference type="Proteomes" id="UP000001038">
    <property type="component" value="Chromosome 16"/>
</dbReference>
<dbReference type="InParanoid" id="A0A3B3IPX0"/>
<dbReference type="SUPFAM" id="SSF47459">
    <property type="entry name" value="HLH, helix-loop-helix DNA-binding domain"/>
    <property type="match status" value="1"/>
</dbReference>
<name>A0A3B3IPX0_ORYLA</name>
<sequence length="270" mass="29496">MDILLKAIRYVEAQQLQQGFKSSLSSQPSREEGGTRAQTAFLDGRSFARSSDARGSVEILPSSSAFSSVSRPPQRLKTEDDEEQKPQGGRRWAERCKRARFRDTLEKLRRCTAFDPPKKPTNMDILLNAISYVEGLDALLLQQGYMSASAQPAISDGRSFEWSSDAGDSATWDNLRPEAVQDRTSGPASAQPAFSDDLLGSTRTVSSERCLENSTLACLPLLPQGPSVGAGSQSSANEPKPSGFGRDLQTLRRVKPAMLQRASFLFSLCD</sequence>
<reference evidence="3" key="3">
    <citation type="submission" date="2025-09" db="UniProtKB">
        <authorList>
            <consortium name="Ensembl"/>
        </authorList>
    </citation>
    <scope>IDENTIFICATION</scope>
    <source>
        <strain evidence="3">Hd-rR</strain>
    </source>
</reference>
<protein>
    <recommendedName>
        <fullName evidence="2">BHLH domain-containing protein</fullName>
    </recommendedName>
</protein>
<feature type="region of interest" description="Disordered" evidence="1">
    <location>
        <begin position="227"/>
        <end position="247"/>
    </location>
</feature>
<organism evidence="3 4">
    <name type="scientific">Oryzias latipes</name>
    <name type="common">Japanese rice fish</name>
    <name type="synonym">Japanese killifish</name>
    <dbReference type="NCBI Taxonomy" id="8090"/>
    <lineage>
        <taxon>Eukaryota</taxon>
        <taxon>Metazoa</taxon>
        <taxon>Chordata</taxon>
        <taxon>Craniata</taxon>
        <taxon>Vertebrata</taxon>
        <taxon>Euteleostomi</taxon>
        <taxon>Actinopterygii</taxon>
        <taxon>Neopterygii</taxon>
        <taxon>Teleostei</taxon>
        <taxon>Neoteleostei</taxon>
        <taxon>Acanthomorphata</taxon>
        <taxon>Ovalentaria</taxon>
        <taxon>Atherinomorphae</taxon>
        <taxon>Beloniformes</taxon>
        <taxon>Adrianichthyidae</taxon>
        <taxon>Oryziinae</taxon>
        <taxon>Oryzias</taxon>
    </lineage>
</organism>
<reference evidence="3" key="2">
    <citation type="submission" date="2025-08" db="UniProtKB">
        <authorList>
            <consortium name="Ensembl"/>
        </authorList>
    </citation>
    <scope>IDENTIFICATION</scope>
    <source>
        <strain evidence="3">Hd-rR</strain>
    </source>
</reference>
<dbReference type="Pfam" id="PF00010">
    <property type="entry name" value="HLH"/>
    <property type="match status" value="1"/>
</dbReference>
<accession>A0A3B3IPX0</accession>
<dbReference type="AlphaFoldDB" id="A0A3B3IPX0"/>
<dbReference type="InterPro" id="IPR036638">
    <property type="entry name" value="HLH_DNA-bd_sf"/>
</dbReference>